<gene>
    <name evidence="3" type="ORF">ENV62_07630</name>
</gene>
<comment type="caution">
    <text evidence="3">The sequence shown here is derived from an EMBL/GenBank/DDBJ whole genome shotgun (WGS) entry which is preliminary data.</text>
</comment>
<protein>
    <submittedName>
        <fullName evidence="3">Uncharacterized protein</fullName>
    </submittedName>
</protein>
<evidence type="ECO:0000313" key="3">
    <source>
        <dbReference type="EMBL" id="HGB15088.1"/>
    </source>
</evidence>
<proteinExistence type="predicted"/>
<sequence length="82" mass="8962">MKRAFGFFLRLFIAFMAAKLVLAQLDADTPGYLTLLTALLVANAYLFDFLEQHGQGGWRARQTRGNTSPGPEAEDHSVGSSS</sequence>
<feature type="region of interest" description="Disordered" evidence="1">
    <location>
        <begin position="58"/>
        <end position="82"/>
    </location>
</feature>
<organism evidence="3">
    <name type="scientific">Desulfobacca acetoxidans</name>
    <dbReference type="NCBI Taxonomy" id="60893"/>
    <lineage>
        <taxon>Bacteria</taxon>
        <taxon>Pseudomonadati</taxon>
        <taxon>Thermodesulfobacteriota</taxon>
        <taxon>Desulfobaccia</taxon>
        <taxon>Desulfobaccales</taxon>
        <taxon>Desulfobaccaceae</taxon>
        <taxon>Desulfobacca</taxon>
    </lineage>
</organism>
<dbReference type="AlphaFoldDB" id="A0A7C3WI53"/>
<keyword evidence="2" id="KW-0472">Membrane</keyword>
<dbReference type="EMBL" id="DTHB01000049">
    <property type="protein sequence ID" value="HGB15088.1"/>
    <property type="molecule type" value="Genomic_DNA"/>
</dbReference>
<keyword evidence="2" id="KW-1133">Transmembrane helix</keyword>
<accession>A0A7C3WI53</accession>
<keyword evidence="2" id="KW-0812">Transmembrane</keyword>
<reference evidence="3" key="1">
    <citation type="journal article" date="2020" name="mSystems">
        <title>Genome- and Community-Level Interaction Insights into Carbon Utilization and Element Cycling Functions of Hydrothermarchaeota in Hydrothermal Sediment.</title>
        <authorList>
            <person name="Zhou Z."/>
            <person name="Liu Y."/>
            <person name="Xu W."/>
            <person name="Pan J."/>
            <person name="Luo Z.H."/>
            <person name="Li M."/>
        </authorList>
    </citation>
    <scope>NUCLEOTIDE SEQUENCE [LARGE SCALE GENOMIC DNA]</scope>
    <source>
        <strain evidence="3">SpSt-776</strain>
    </source>
</reference>
<name>A0A7C3WI53_9BACT</name>
<feature type="compositionally biased region" description="Basic and acidic residues" evidence="1">
    <location>
        <begin position="73"/>
        <end position="82"/>
    </location>
</feature>
<evidence type="ECO:0000256" key="2">
    <source>
        <dbReference type="SAM" id="Phobius"/>
    </source>
</evidence>
<feature type="transmembrane region" description="Helical" evidence="2">
    <location>
        <begin position="33"/>
        <end position="50"/>
    </location>
</feature>
<evidence type="ECO:0000256" key="1">
    <source>
        <dbReference type="SAM" id="MobiDB-lite"/>
    </source>
</evidence>